<name>A0ACC3Z8G7_COLTU</name>
<evidence type="ECO:0000313" key="1">
    <source>
        <dbReference type="EMBL" id="KAL0940326.1"/>
    </source>
</evidence>
<protein>
    <submittedName>
        <fullName evidence="1">Isoamyl alcohol</fullName>
    </submittedName>
</protein>
<comment type="caution">
    <text evidence="1">The sequence shown here is derived from an EMBL/GenBank/DDBJ whole genome shotgun (WGS) entry which is preliminary data.</text>
</comment>
<accession>A0ACC3Z8G7</accession>
<reference evidence="1 2" key="1">
    <citation type="journal article" date="2020" name="Phytopathology">
        <title>Genome Sequence Resources of Colletotrichum truncatum, C. plurivorum, C. musicola, and C. sojae: Four Species Pathogenic to Soybean (Glycine max).</title>
        <authorList>
            <person name="Rogerio F."/>
            <person name="Boufleur T.R."/>
            <person name="Ciampi-Guillardi M."/>
            <person name="Sukno S.A."/>
            <person name="Thon M.R."/>
            <person name="Massola Junior N.S."/>
            <person name="Baroncelli R."/>
        </authorList>
    </citation>
    <scope>NUCLEOTIDE SEQUENCE [LARGE SCALE GENOMIC DNA]</scope>
    <source>
        <strain evidence="1 2">CMES1059</strain>
    </source>
</reference>
<keyword evidence="2" id="KW-1185">Reference proteome</keyword>
<organism evidence="1 2">
    <name type="scientific">Colletotrichum truncatum</name>
    <name type="common">Anthracnose fungus</name>
    <name type="synonym">Colletotrichum capsici</name>
    <dbReference type="NCBI Taxonomy" id="5467"/>
    <lineage>
        <taxon>Eukaryota</taxon>
        <taxon>Fungi</taxon>
        <taxon>Dikarya</taxon>
        <taxon>Ascomycota</taxon>
        <taxon>Pezizomycotina</taxon>
        <taxon>Sordariomycetes</taxon>
        <taxon>Hypocreomycetidae</taxon>
        <taxon>Glomerellales</taxon>
        <taxon>Glomerellaceae</taxon>
        <taxon>Colletotrichum</taxon>
        <taxon>Colletotrichum truncatum species complex</taxon>
    </lineage>
</organism>
<sequence>MARTTALSLFALLSAVGGVSAQQSCKLTPFDAAWPSDADWSALNTTIGGTLIGTKPIASSCYPGNSFHSPQSCDEVKKGWGYSDYHASLPESIDYPLYANNSCLPPGATGYSASKGCEIGGLPQYVVNATTEEQVATAMSWASKRNIRIVVKGTGHDLNGRSSGAYALSIWTPNFNKLEFAPEWRSPGDNSTEVAMIVGSGNNWGAATRGAAKFGKVLVGGTVESVGTGGQIQGGGHGPLSSTFGLAADQILQARVITTEGQILVANDAQNQDLLWAIRGGGGGQYGVVTEYVLKAHDNPGNVVSLGIELSTERNDTEAKEATWRSLATLLASVPDLMDAGLTGTAMFNREASATSANATRKVSGSLGFFAYNTTTEKMVSLLEPVRARMLAAGGGNGTVSVQLGKPSTQPDFMSLFEGVNASPSAAGQYSLMTSRLLGRKQLCDIPVSTLASYLKKILASQDPAGGGFAVIGLQGGIGPRSVPEKMRGAVNPVWRSTYIHMMSYVATLDTTIAPKEALASAAEWLEETKESVWREWAPGSGSYMNEANAFNSNFKEDFYGENYARLLEIKRKYDPTESLFVLSGVGSDAWEYDLNSGKLCKTA</sequence>
<dbReference type="EMBL" id="VUJX02000002">
    <property type="protein sequence ID" value="KAL0940326.1"/>
    <property type="molecule type" value="Genomic_DNA"/>
</dbReference>
<evidence type="ECO:0000313" key="2">
    <source>
        <dbReference type="Proteomes" id="UP000805649"/>
    </source>
</evidence>
<proteinExistence type="predicted"/>
<gene>
    <name evidence="1" type="ORF">CTRU02_203089</name>
</gene>
<dbReference type="Proteomes" id="UP000805649">
    <property type="component" value="Unassembled WGS sequence"/>
</dbReference>